<accession>A0A6C0PAT9</accession>
<dbReference type="KEGG" id="prz:GZH47_30905"/>
<dbReference type="Gene3D" id="1.10.10.60">
    <property type="entry name" value="Homeodomain-like"/>
    <property type="match status" value="2"/>
</dbReference>
<dbReference type="Proteomes" id="UP000479114">
    <property type="component" value="Chromosome"/>
</dbReference>
<protein>
    <submittedName>
        <fullName evidence="6">Helix-turn-helix transcriptional regulator</fullName>
    </submittedName>
</protein>
<evidence type="ECO:0000259" key="5">
    <source>
        <dbReference type="PROSITE" id="PS01124"/>
    </source>
</evidence>
<evidence type="ECO:0000313" key="7">
    <source>
        <dbReference type="Proteomes" id="UP000479114"/>
    </source>
</evidence>
<dbReference type="InterPro" id="IPR018062">
    <property type="entry name" value="HTH_AraC-typ_CS"/>
</dbReference>
<feature type="domain" description="HTH araC/xylS-type" evidence="5">
    <location>
        <begin position="644"/>
        <end position="742"/>
    </location>
</feature>
<dbReference type="SUPFAM" id="SSF46689">
    <property type="entry name" value="Homeodomain-like"/>
    <property type="match status" value="2"/>
</dbReference>
<reference evidence="6 7" key="1">
    <citation type="submission" date="2020-02" db="EMBL/GenBank/DDBJ databases">
        <title>Paenibacillus sp. nov., isolated from rhizosphere soil of tomato.</title>
        <authorList>
            <person name="Weon H.-Y."/>
            <person name="Lee S.A."/>
        </authorList>
    </citation>
    <scope>NUCLEOTIDE SEQUENCE [LARGE SCALE GENOMIC DNA]</scope>
    <source>
        <strain evidence="6 7">14171R-81</strain>
    </source>
</reference>
<dbReference type="RefSeq" id="WP_162644925.1">
    <property type="nucleotide sequence ID" value="NZ_CP048286.1"/>
</dbReference>
<feature type="transmembrane region" description="Helical" evidence="4">
    <location>
        <begin position="291"/>
        <end position="310"/>
    </location>
</feature>
<dbReference type="EMBL" id="CP048286">
    <property type="protein sequence ID" value="QHW34773.1"/>
    <property type="molecule type" value="Genomic_DNA"/>
</dbReference>
<sequence length="748" mass="85656">MRSIQRFKMISGSLFIQLLLSFLAILVPLLSFFFFSFTLLKKHAAAEVIRYNTLNMNRTIDKYENHFSQIRSIGLDLLLDEKLASLDRSAIDYINARLLMKSINGYLSHTDIAAQNIFISFKQSDFVISSDRGADAQEMFARYYHSDDYGPDFWTSQFDQPGSFRILPASDFSEVSANQASFLGRYIPVVIRNSYLPDYQVIIMLDADKMLASFNDSAHDQFMMLGTGGSSLFAENVSKLQSLPALPQGKHYAKSGKDFYFYRTGNVTGIQYVNIVPDNIVTDSLRNMNKVLVTLLLLFTILSFGAAWFFTKRFHNPIKGIMKSIQELNTPSSVQSNIHEFQFIHDQVRHLVQTNNTIDQANSRKNSLLSYYAFMNKIKNIKVSDQEIYDFAIEVPYRLLLFRLQFTPAFYADIDENEGRASYFVREYIDSHLKEHVQTQTVQLERDQILSLVSGDAVHEDIPAFIDQLKEIFDLDQRYWSITIGVGDLYRHSSDLTTGYEQVLALMGNRKLENMTQIITLADPPPEWHTPLTRAQEQELDMNLAAGNRESVLRIVCKVFGTMEKKAATAEQFYAFADSLTQLAAKSLDALQLDAASLQRYLSSAGRVRGCSNIEELRQYVVGLLTFAADRIHERKASRDNIIDFVTNYMEEHYRDDITLDILSDKLNISASYLSTYFKTKTGMNFIDYINNYRIDLAKSLLKGADMRIQDVASEVGYQNINSFNRMFKKISGITPSEFRKQHYILEG</sequence>
<dbReference type="PRINTS" id="PR00032">
    <property type="entry name" value="HTHARAC"/>
</dbReference>
<keyword evidence="7" id="KW-1185">Reference proteome</keyword>
<dbReference type="Pfam" id="PF12833">
    <property type="entry name" value="HTH_18"/>
    <property type="match status" value="1"/>
</dbReference>
<keyword evidence="4" id="KW-0812">Transmembrane</keyword>
<gene>
    <name evidence="6" type="ORF">GZH47_30905</name>
</gene>
<proteinExistence type="predicted"/>
<dbReference type="GO" id="GO:0043565">
    <property type="term" value="F:sequence-specific DNA binding"/>
    <property type="evidence" value="ECO:0007669"/>
    <property type="project" value="InterPro"/>
</dbReference>
<organism evidence="6 7">
    <name type="scientific">Paenibacillus rhizovicinus</name>
    <dbReference type="NCBI Taxonomy" id="2704463"/>
    <lineage>
        <taxon>Bacteria</taxon>
        <taxon>Bacillati</taxon>
        <taxon>Bacillota</taxon>
        <taxon>Bacilli</taxon>
        <taxon>Bacillales</taxon>
        <taxon>Paenibacillaceae</taxon>
        <taxon>Paenibacillus</taxon>
    </lineage>
</organism>
<evidence type="ECO:0000313" key="6">
    <source>
        <dbReference type="EMBL" id="QHW34773.1"/>
    </source>
</evidence>
<evidence type="ECO:0000256" key="2">
    <source>
        <dbReference type="ARBA" id="ARBA00023125"/>
    </source>
</evidence>
<dbReference type="PANTHER" id="PTHR43280">
    <property type="entry name" value="ARAC-FAMILY TRANSCRIPTIONAL REGULATOR"/>
    <property type="match status" value="1"/>
</dbReference>
<dbReference type="GO" id="GO:0003700">
    <property type="term" value="F:DNA-binding transcription factor activity"/>
    <property type="evidence" value="ECO:0007669"/>
    <property type="project" value="InterPro"/>
</dbReference>
<keyword evidence="2" id="KW-0238">DNA-binding</keyword>
<evidence type="ECO:0000256" key="3">
    <source>
        <dbReference type="ARBA" id="ARBA00023163"/>
    </source>
</evidence>
<dbReference type="AlphaFoldDB" id="A0A6C0PAT9"/>
<feature type="transmembrane region" description="Helical" evidence="4">
    <location>
        <begin position="15"/>
        <end position="40"/>
    </location>
</feature>
<evidence type="ECO:0000256" key="1">
    <source>
        <dbReference type="ARBA" id="ARBA00023015"/>
    </source>
</evidence>
<dbReference type="PROSITE" id="PS01124">
    <property type="entry name" value="HTH_ARAC_FAMILY_2"/>
    <property type="match status" value="1"/>
</dbReference>
<dbReference type="PROSITE" id="PS00041">
    <property type="entry name" value="HTH_ARAC_FAMILY_1"/>
    <property type="match status" value="1"/>
</dbReference>
<dbReference type="PANTHER" id="PTHR43280:SF2">
    <property type="entry name" value="HTH-TYPE TRANSCRIPTIONAL REGULATOR EXSA"/>
    <property type="match status" value="1"/>
</dbReference>
<dbReference type="SMART" id="SM00342">
    <property type="entry name" value="HTH_ARAC"/>
    <property type="match status" value="1"/>
</dbReference>
<dbReference type="InterPro" id="IPR018060">
    <property type="entry name" value="HTH_AraC"/>
</dbReference>
<name>A0A6C0PAT9_9BACL</name>
<keyword evidence="1" id="KW-0805">Transcription regulation</keyword>
<dbReference type="InterPro" id="IPR009057">
    <property type="entry name" value="Homeodomain-like_sf"/>
</dbReference>
<keyword evidence="3" id="KW-0804">Transcription</keyword>
<dbReference type="InterPro" id="IPR020449">
    <property type="entry name" value="Tscrpt_reg_AraC-type_HTH"/>
</dbReference>
<evidence type="ECO:0000256" key="4">
    <source>
        <dbReference type="SAM" id="Phobius"/>
    </source>
</evidence>
<keyword evidence="4" id="KW-0472">Membrane</keyword>
<keyword evidence="4" id="KW-1133">Transmembrane helix</keyword>